<evidence type="ECO:0000313" key="2">
    <source>
        <dbReference type="Proteomes" id="UP000224134"/>
    </source>
</evidence>
<evidence type="ECO:0000313" key="1">
    <source>
        <dbReference type="EMBL" id="AMQ66733.1"/>
    </source>
</evidence>
<name>A0A142F1S6_9CAUD</name>
<accession>A0A142F1S6</accession>
<proteinExistence type="predicted"/>
<dbReference type="Proteomes" id="UP000224134">
    <property type="component" value="Segment"/>
</dbReference>
<protein>
    <submittedName>
        <fullName evidence="1">Small heat shock-like protein</fullName>
    </submittedName>
</protein>
<dbReference type="EMBL" id="KU665491">
    <property type="protein sequence ID" value="AMQ66733.1"/>
    <property type="molecule type" value="Genomic_DNA"/>
</dbReference>
<reference evidence="1 2" key="1">
    <citation type="submission" date="2016-02" db="EMBL/GenBank/DDBJ databases">
        <title>Isolation and characterization of bacteriophages from East Africa Rift Valley soda lakes.</title>
        <authorList>
            <person name="van Zyl L.J."/>
            <person name="Nemavhulani S."/>
            <person name="Cowan D.A."/>
            <person name="Trindade M.I."/>
        </authorList>
    </citation>
    <scope>NUCLEOTIDE SEQUENCE [LARGE SCALE GENOMIC DNA]</scope>
</reference>
<dbReference type="GeneID" id="40070777"/>
<dbReference type="KEGG" id="vg:40070777"/>
<keyword evidence="1" id="KW-0346">Stress response</keyword>
<keyword evidence="2" id="KW-1185">Reference proteome</keyword>
<sequence>MKLSYKTGKQIYTTLAKLYEEANELIEALEMIGDDMGRDTKAYEILNTNLKAKREEIERHEKQNFTME</sequence>
<dbReference type="RefSeq" id="YP_009595219.1">
    <property type="nucleotide sequence ID" value="NC_041879.1"/>
</dbReference>
<organism evidence="1 2">
    <name type="scientific">Bacillus phage Mgbh1</name>
    <dbReference type="NCBI Taxonomy" id="1796993"/>
    <lineage>
        <taxon>Viruses</taxon>
        <taxon>Duplodnaviria</taxon>
        <taxon>Heunggongvirae</taxon>
        <taxon>Uroviricota</taxon>
        <taxon>Caudoviricetes</taxon>
        <taxon>Magadivirus</taxon>
        <taxon>Magadivirus Mgbh1</taxon>
    </lineage>
</organism>